<dbReference type="PANTHER" id="PTHR31975">
    <property type="entry name" value="BUD SITE SELECTION PROTEIN 7-RELATED"/>
    <property type="match status" value="1"/>
</dbReference>
<evidence type="ECO:0000313" key="3">
    <source>
        <dbReference type="Proteomes" id="UP000326924"/>
    </source>
</evidence>
<sequence length="679" mass="77127">MVVQPAVPEIVENEIHESINARTESLQSLRELGPPDLVHLIKSQPKAAVKEIGTYHHVIGVDASSSASLAAYINTLTYSIGENQMWFGRPQAWRITTGIYCCYNAFSRVDMRVNVTIPGTVDAYAVDERGEKRKATDELWLETYLCSVLRAFSYAEEGATPIIGCRKFNPITSTEVEHKFLDAAERLFFKGYQLGSDPEVQVPNVVSNHLTAGLLAYIHTTGRFASGVNLFEKLRSKEPEVASLLARVLIDADEEVKAVQLLYDTVKLLPMDNSLLDVQAEFCMNKGRYDLALECAKRAVNSAPSEFTTWERLAQVYLKLEQYELALLTLNSCPMFTFQDRDVPKMPPANKMHLPVLQESVLEEMNEEHYDPKHDQVDPLLLKLPAAHLKGTFAKAYKILTEITSQIGWDTLLKCRSSVFVMEEEYREEKKNSSVATLRGTPRQSEERPSQNGDNDEDQPATNGSGKTENEKAEETLPEKPESSVPPELKHGEELEPDDDRLPAEKYTHFQNKRLCERWLDNLFMVLYEDLRVYTIWRSEYAQYKAQSVPYKKNATEWEILGELAQRLQHHDEALEAFNATLKIRFSPRALKGILSDQERRKDSLGALNSIIKLTAWQYRWYSEFSPSLLFSIRRLIAEEGAVKVRSIVQATNYPQSVLDLTHHYALLCMAFRSSGSDG</sequence>
<dbReference type="AlphaFoldDB" id="A0A5J5EBQ6"/>
<evidence type="ECO:0000313" key="2">
    <source>
        <dbReference type="EMBL" id="KAA8892744.1"/>
    </source>
</evidence>
<gene>
    <name evidence="2" type="ORF">FN846DRAFT_788877</name>
</gene>
<dbReference type="OrthoDB" id="434695at2759"/>
<dbReference type="Proteomes" id="UP000326924">
    <property type="component" value="Unassembled WGS sequence"/>
</dbReference>
<comment type="caution">
    <text evidence="2">The sequence shown here is derived from an EMBL/GenBank/DDBJ whole genome shotgun (WGS) entry which is preliminary data.</text>
</comment>
<dbReference type="InterPro" id="IPR011990">
    <property type="entry name" value="TPR-like_helical_dom_sf"/>
</dbReference>
<evidence type="ECO:0000256" key="1">
    <source>
        <dbReference type="SAM" id="MobiDB-lite"/>
    </source>
</evidence>
<feature type="region of interest" description="Disordered" evidence="1">
    <location>
        <begin position="430"/>
        <end position="503"/>
    </location>
</feature>
<dbReference type="InParanoid" id="A0A5J5EBQ6"/>
<feature type="compositionally biased region" description="Basic and acidic residues" evidence="1">
    <location>
        <begin position="468"/>
        <end position="503"/>
    </location>
</feature>
<dbReference type="Pfam" id="PF09295">
    <property type="entry name" value="ChAPs"/>
    <property type="match status" value="1"/>
</dbReference>
<dbReference type="FunCoup" id="A0A5J5EBQ6">
    <property type="interactions" value="91"/>
</dbReference>
<accession>A0A5J5EBQ6</accession>
<dbReference type="GO" id="GO:0034044">
    <property type="term" value="C:exomer complex"/>
    <property type="evidence" value="ECO:0007669"/>
    <property type="project" value="TreeGrafter"/>
</dbReference>
<dbReference type="InterPro" id="IPR015374">
    <property type="entry name" value="ChAPs"/>
</dbReference>
<dbReference type="GO" id="GO:0006893">
    <property type="term" value="P:Golgi to plasma membrane transport"/>
    <property type="evidence" value="ECO:0007669"/>
    <property type="project" value="UniProtKB-ARBA"/>
</dbReference>
<dbReference type="Gene3D" id="1.25.40.10">
    <property type="entry name" value="Tetratricopeptide repeat domain"/>
    <property type="match status" value="2"/>
</dbReference>
<dbReference type="PANTHER" id="PTHR31975:SF1">
    <property type="entry name" value="BUD SITE SELECTION PROTEIN 7-RELATED"/>
    <property type="match status" value="1"/>
</dbReference>
<keyword evidence="3" id="KW-1185">Reference proteome</keyword>
<proteinExistence type="predicted"/>
<organism evidence="2 3">
    <name type="scientific">Sphaerosporella brunnea</name>
    <dbReference type="NCBI Taxonomy" id="1250544"/>
    <lineage>
        <taxon>Eukaryota</taxon>
        <taxon>Fungi</taxon>
        <taxon>Dikarya</taxon>
        <taxon>Ascomycota</taxon>
        <taxon>Pezizomycotina</taxon>
        <taxon>Pezizomycetes</taxon>
        <taxon>Pezizales</taxon>
        <taxon>Pyronemataceae</taxon>
        <taxon>Sphaerosporella</taxon>
    </lineage>
</organism>
<protein>
    <submittedName>
        <fullName evidence="2">Chs5p-Arf1p-binding proteins-domain-containing protein</fullName>
    </submittedName>
</protein>
<dbReference type="EMBL" id="VXIS01000606">
    <property type="protein sequence ID" value="KAA8892744.1"/>
    <property type="molecule type" value="Genomic_DNA"/>
</dbReference>
<name>A0A5J5EBQ6_9PEZI</name>
<dbReference type="FunFam" id="1.25.40.10:FF:000149">
    <property type="entry name" value="Clathrin-coated vesiclec protein (Bud7)"/>
    <property type="match status" value="1"/>
</dbReference>
<reference evidence="2 3" key="1">
    <citation type="submission" date="2019-09" db="EMBL/GenBank/DDBJ databases">
        <title>Draft genome of the ectomycorrhizal ascomycete Sphaerosporella brunnea.</title>
        <authorList>
            <consortium name="DOE Joint Genome Institute"/>
            <person name="Benucci G.M."/>
            <person name="Marozzi G."/>
            <person name="Antonielli L."/>
            <person name="Sanchez S."/>
            <person name="Marco P."/>
            <person name="Wang X."/>
            <person name="Falini L.B."/>
            <person name="Barry K."/>
            <person name="Haridas S."/>
            <person name="Lipzen A."/>
            <person name="Labutti K."/>
            <person name="Grigoriev I.V."/>
            <person name="Murat C."/>
            <person name="Martin F."/>
            <person name="Albertini E."/>
            <person name="Donnini D."/>
            <person name="Bonito G."/>
        </authorList>
    </citation>
    <scope>NUCLEOTIDE SEQUENCE [LARGE SCALE GENOMIC DNA]</scope>
    <source>
        <strain evidence="2 3">Sb_GMNB300</strain>
    </source>
</reference>
<dbReference type="SUPFAM" id="SSF48452">
    <property type="entry name" value="TPR-like"/>
    <property type="match status" value="1"/>
</dbReference>